<dbReference type="InterPro" id="IPR003509">
    <property type="entry name" value="UPF0102_YraN-like"/>
</dbReference>
<comment type="caution">
    <text evidence="3">The sequence shown here is derived from an EMBL/GenBank/DDBJ whole genome shotgun (WGS) entry which is preliminary data.</text>
</comment>
<accession>A0ABT9HY21</accession>
<sequence length="115" mass="13091">MNTLGQLYEQLALDYLQRQGLTLLQQNFRCKAGEIDLVMQDGVCLVFVEVKYRASNAFGGAAAAVTVSKQQKLLRASRWYLQQHKLTEQACRLDVIAIEGQAPYQYHWIKNAITQ</sequence>
<dbReference type="Proteomes" id="UP001231109">
    <property type="component" value="Unassembled WGS sequence"/>
</dbReference>
<dbReference type="CDD" id="cd20736">
    <property type="entry name" value="PoNe_Nuclease"/>
    <property type="match status" value="1"/>
</dbReference>
<dbReference type="Gene3D" id="3.40.1350.10">
    <property type="match status" value="1"/>
</dbReference>
<keyword evidence="4" id="KW-1185">Reference proteome</keyword>
<dbReference type="NCBIfam" id="NF009150">
    <property type="entry name" value="PRK12497.1-3"/>
    <property type="match status" value="1"/>
</dbReference>
<dbReference type="InterPro" id="IPR011856">
    <property type="entry name" value="tRNA_endonuc-like_dom_sf"/>
</dbReference>
<gene>
    <name evidence="3" type="ORF">ORJ04_08735</name>
</gene>
<comment type="similarity">
    <text evidence="1 2">Belongs to the UPF0102 family.</text>
</comment>
<protein>
    <recommendedName>
        <fullName evidence="2">UPF0102 protein ORJ04_08735</fullName>
    </recommendedName>
</protein>
<dbReference type="PANTHER" id="PTHR34039:SF1">
    <property type="entry name" value="UPF0102 PROTEIN YRAN"/>
    <property type="match status" value="1"/>
</dbReference>
<dbReference type="HAMAP" id="MF_00048">
    <property type="entry name" value="UPF0102"/>
    <property type="match status" value="1"/>
</dbReference>
<dbReference type="Pfam" id="PF02021">
    <property type="entry name" value="UPF0102"/>
    <property type="match status" value="1"/>
</dbReference>
<evidence type="ECO:0000256" key="1">
    <source>
        <dbReference type="ARBA" id="ARBA00006738"/>
    </source>
</evidence>
<dbReference type="EMBL" id="JAPJDZ010000017">
    <property type="protein sequence ID" value="MDP5136031.1"/>
    <property type="molecule type" value="Genomic_DNA"/>
</dbReference>
<dbReference type="InterPro" id="IPR011335">
    <property type="entry name" value="Restrct_endonuc-II-like"/>
</dbReference>
<name>A0ABT9HY21_9GAMM</name>
<reference evidence="3 4" key="1">
    <citation type="submission" date="2022-11" db="EMBL/GenBank/DDBJ databases">
        <title>Viruses from the air-sea interface of a natural surface slick.</title>
        <authorList>
            <person name="Rahlff J."/>
            <person name="Holmfeldt K."/>
        </authorList>
    </citation>
    <scope>NUCLEOTIDE SEQUENCE [LARGE SCALE GENOMIC DNA]</scope>
    <source>
        <strain evidence="3 4">SMS4</strain>
    </source>
</reference>
<dbReference type="SUPFAM" id="SSF52980">
    <property type="entry name" value="Restriction endonuclease-like"/>
    <property type="match status" value="1"/>
</dbReference>
<evidence type="ECO:0000313" key="3">
    <source>
        <dbReference type="EMBL" id="MDP5136031.1"/>
    </source>
</evidence>
<dbReference type="PANTHER" id="PTHR34039">
    <property type="entry name" value="UPF0102 PROTEIN YRAN"/>
    <property type="match status" value="1"/>
</dbReference>
<organism evidence="3 4">
    <name type="scientific">Rheinheimera baltica</name>
    <dbReference type="NCBI Taxonomy" id="67576"/>
    <lineage>
        <taxon>Bacteria</taxon>
        <taxon>Pseudomonadati</taxon>
        <taxon>Pseudomonadota</taxon>
        <taxon>Gammaproteobacteria</taxon>
        <taxon>Chromatiales</taxon>
        <taxon>Chromatiaceae</taxon>
        <taxon>Rheinheimera</taxon>
    </lineage>
</organism>
<dbReference type="RefSeq" id="WP_027670898.1">
    <property type="nucleotide sequence ID" value="NZ_JAPJDY010000002.1"/>
</dbReference>
<dbReference type="NCBIfam" id="TIGR00252">
    <property type="entry name" value="YraN family protein"/>
    <property type="match status" value="1"/>
</dbReference>
<evidence type="ECO:0000313" key="4">
    <source>
        <dbReference type="Proteomes" id="UP001231109"/>
    </source>
</evidence>
<evidence type="ECO:0000256" key="2">
    <source>
        <dbReference type="HAMAP-Rule" id="MF_00048"/>
    </source>
</evidence>
<proteinExistence type="inferred from homology"/>